<feature type="chain" id="PRO_5005328289" evidence="1">
    <location>
        <begin position="21"/>
        <end position="90"/>
    </location>
</feature>
<accession>A0A0K0EIY6</accession>
<dbReference type="AlphaFoldDB" id="A0A0K0EIY6"/>
<name>A0A0K0EIY6_STRER</name>
<proteinExistence type="predicted"/>
<feature type="signal peptide" evidence="1">
    <location>
        <begin position="1"/>
        <end position="20"/>
    </location>
</feature>
<organism evidence="2">
    <name type="scientific">Strongyloides stercoralis</name>
    <name type="common">Threadworm</name>
    <dbReference type="NCBI Taxonomy" id="6248"/>
    <lineage>
        <taxon>Eukaryota</taxon>
        <taxon>Metazoa</taxon>
        <taxon>Ecdysozoa</taxon>
        <taxon>Nematoda</taxon>
        <taxon>Chromadorea</taxon>
        <taxon>Rhabditida</taxon>
        <taxon>Tylenchina</taxon>
        <taxon>Panagrolaimomorpha</taxon>
        <taxon>Strongyloidoidea</taxon>
        <taxon>Strongyloididae</taxon>
        <taxon>Strongyloides</taxon>
    </lineage>
</organism>
<sequence length="90" mass="10819">MIYYFLIYYIFSITFLLKAANEYGSQNNLIEESPKFTKGHRRNREIFYIEMEDHAKEKHKKIKWGDDKVVTFDKQDPPVFISGRTTKPPR</sequence>
<evidence type="ECO:0000256" key="1">
    <source>
        <dbReference type="SAM" id="SignalP"/>
    </source>
</evidence>
<keyword evidence="1" id="KW-0732">Signal</keyword>
<dbReference type="WBParaSite" id="SSTP_0000943900.1">
    <property type="protein sequence ID" value="SSTP_0000943900.1"/>
    <property type="gene ID" value="SSTP_0000943900"/>
</dbReference>
<reference evidence="2" key="1">
    <citation type="submission" date="2015-08" db="UniProtKB">
        <authorList>
            <consortium name="WormBaseParasite"/>
        </authorList>
    </citation>
    <scope>IDENTIFICATION</scope>
</reference>
<protein>
    <submittedName>
        <fullName evidence="2">Uncharacterized protein</fullName>
    </submittedName>
</protein>
<evidence type="ECO:0000313" key="2">
    <source>
        <dbReference type="WBParaSite" id="SSTP_0000943900.1"/>
    </source>
</evidence>